<dbReference type="AlphaFoldDB" id="F6I203"/>
<dbReference type="Proteomes" id="UP000009183">
    <property type="component" value="Unassembled WGS sequence, unordered"/>
</dbReference>
<protein>
    <submittedName>
        <fullName evidence="1">Uncharacterized protein</fullName>
    </submittedName>
</protein>
<organism evidence="1 2">
    <name type="scientific">Vitis vinifera</name>
    <name type="common">Grape</name>
    <dbReference type="NCBI Taxonomy" id="29760"/>
    <lineage>
        <taxon>Eukaryota</taxon>
        <taxon>Viridiplantae</taxon>
        <taxon>Streptophyta</taxon>
        <taxon>Embryophyta</taxon>
        <taxon>Tracheophyta</taxon>
        <taxon>Spermatophyta</taxon>
        <taxon>Magnoliopsida</taxon>
        <taxon>eudicotyledons</taxon>
        <taxon>Gunneridae</taxon>
        <taxon>Pentapetalae</taxon>
        <taxon>rosids</taxon>
        <taxon>Vitales</taxon>
        <taxon>Vitaceae</taxon>
        <taxon>Viteae</taxon>
        <taxon>Vitis</taxon>
    </lineage>
</organism>
<accession>F6I203</accession>
<dbReference type="EMBL" id="FN596523">
    <property type="protein sequence ID" value="CCB60970.1"/>
    <property type="molecule type" value="Genomic_DNA"/>
</dbReference>
<reference evidence="2" key="1">
    <citation type="journal article" date="2007" name="Nature">
        <title>The grapevine genome sequence suggests ancestral hexaploidization in major angiosperm phyla.</title>
        <authorList>
            <consortium name="The French-Italian Public Consortium for Grapevine Genome Characterization."/>
            <person name="Jaillon O."/>
            <person name="Aury J.-M."/>
            <person name="Noel B."/>
            <person name="Policriti A."/>
            <person name="Clepet C."/>
            <person name="Casagrande A."/>
            <person name="Choisne N."/>
            <person name="Aubourg S."/>
            <person name="Vitulo N."/>
            <person name="Jubin C."/>
            <person name="Vezzi A."/>
            <person name="Legeai F."/>
            <person name="Hugueney P."/>
            <person name="Dasilva C."/>
            <person name="Horner D."/>
            <person name="Mica E."/>
            <person name="Jublot D."/>
            <person name="Poulain J."/>
            <person name="Bruyere C."/>
            <person name="Billault A."/>
            <person name="Segurens B."/>
            <person name="Gouyvenoux M."/>
            <person name="Ugarte E."/>
            <person name="Cattonaro F."/>
            <person name="Anthouard V."/>
            <person name="Vico V."/>
            <person name="Del Fabbro C."/>
            <person name="Alaux M."/>
            <person name="Di Gaspero G."/>
            <person name="Dumas V."/>
            <person name="Felice N."/>
            <person name="Paillard S."/>
            <person name="Juman I."/>
            <person name="Moroldo M."/>
            <person name="Scalabrin S."/>
            <person name="Canaguier A."/>
            <person name="Le Clainche I."/>
            <person name="Malacrida G."/>
            <person name="Durand E."/>
            <person name="Pesole G."/>
            <person name="Laucou V."/>
            <person name="Chatelet P."/>
            <person name="Merdinoglu D."/>
            <person name="Delledonne M."/>
            <person name="Pezzotti M."/>
            <person name="Lecharny A."/>
            <person name="Scarpelli C."/>
            <person name="Artiguenave F."/>
            <person name="Pe M.E."/>
            <person name="Valle G."/>
            <person name="Morgante M."/>
            <person name="Caboche M."/>
            <person name="Adam-Blondon A.-F."/>
            <person name="Weissenbach J."/>
            <person name="Quetier F."/>
            <person name="Wincker P."/>
        </authorList>
    </citation>
    <scope>NUCLEOTIDE SEQUENCE [LARGE SCALE GENOMIC DNA]</scope>
    <source>
        <strain evidence="2">cv. Pinot noir / PN40024</strain>
    </source>
</reference>
<dbReference type="HOGENOM" id="CLU_3430187_0_0_1"/>
<keyword evidence="2" id="KW-1185">Reference proteome</keyword>
<proteinExistence type="predicted"/>
<evidence type="ECO:0000313" key="1">
    <source>
        <dbReference type="EMBL" id="CCB60970.1"/>
    </source>
</evidence>
<gene>
    <name evidence="1" type="ORF">VIT_00s0214g00030</name>
</gene>
<dbReference type="InParanoid" id="F6I203"/>
<evidence type="ECO:0000313" key="2">
    <source>
        <dbReference type="Proteomes" id="UP000009183"/>
    </source>
</evidence>
<name>F6I203_VITVI</name>
<sequence>MRDKWLKTIIAKCIFEGRS</sequence>